<evidence type="ECO:0000313" key="7">
    <source>
        <dbReference type="Proteomes" id="UP001497457"/>
    </source>
</evidence>
<dbReference type="SMART" id="SM00233">
    <property type="entry name" value="PH"/>
    <property type="match status" value="1"/>
</dbReference>
<feature type="region of interest" description="Disordered" evidence="4">
    <location>
        <begin position="1514"/>
        <end position="1546"/>
    </location>
</feature>
<dbReference type="SUPFAM" id="SSF50729">
    <property type="entry name" value="PH domain-like"/>
    <property type="match status" value="1"/>
</dbReference>
<keyword evidence="7" id="KW-1185">Reference proteome</keyword>
<evidence type="ECO:0000259" key="5">
    <source>
        <dbReference type="PROSITE" id="PS50003"/>
    </source>
</evidence>
<name>A0ABC8XDR8_9POAL</name>
<dbReference type="Pfam" id="PF00169">
    <property type="entry name" value="PH"/>
    <property type="match status" value="1"/>
</dbReference>
<dbReference type="PANTHER" id="PTHR16166">
    <property type="entry name" value="VACUOLAR PROTEIN SORTING-ASSOCIATED PROTEIN VPS13"/>
    <property type="match status" value="1"/>
</dbReference>
<dbReference type="PROSITE" id="PS50003">
    <property type="entry name" value="PH_DOMAIN"/>
    <property type="match status" value="1"/>
</dbReference>
<accession>A0ABC8XDR8</accession>
<dbReference type="Pfam" id="PF06101">
    <property type="entry name" value="Vps62"/>
    <property type="match status" value="3"/>
</dbReference>
<dbReference type="InterPro" id="IPR011993">
    <property type="entry name" value="PH-like_dom_sf"/>
</dbReference>
<dbReference type="InterPro" id="IPR001849">
    <property type="entry name" value="PH_domain"/>
</dbReference>
<evidence type="ECO:0000313" key="6">
    <source>
        <dbReference type="EMBL" id="CAL4923887.1"/>
    </source>
</evidence>
<dbReference type="InterPro" id="IPR026847">
    <property type="entry name" value="VPS13"/>
</dbReference>
<reference evidence="6" key="1">
    <citation type="submission" date="2024-10" db="EMBL/GenBank/DDBJ databases">
        <authorList>
            <person name="Ryan C."/>
        </authorList>
    </citation>
    <scope>NUCLEOTIDE SEQUENCE [LARGE SCALE GENOMIC DNA]</scope>
</reference>
<organism evidence="6 7">
    <name type="scientific">Urochloa decumbens</name>
    <dbReference type="NCBI Taxonomy" id="240449"/>
    <lineage>
        <taxon>Eukaryota</taxon>
        <taxon>Viridiplantae</taxon>
        <taxon>Streptophyta</taxon>
        <taxon>Embryophyta</taxon>
        <taxon>Tracheophyta</taxon>
        <taxon>Spermatophyta</taxon>
        <taxon>Magnoliopsida</taxon>
        <taxon>Liliopsida</taxon>
        <taxon>Poales</taxon>
        <taxon>Poaceae</taxon>
        <taxon>PACMAD clade</taxon>
        <taxon>Panicoideae</taxon>
        <taxon>Panicodae</taxon>
        <taxon>Paniceae</taxon>
        <taxon>Melinidinae</taxon>
        <taxon>Urochloa</taxon>
    </lineage>
</organism>
<dbReference type="Gene3D" id="2.30.29.30">
    <property type="entry name" value="Pleckstrin-homology domain (PH domain)/Phosphotyrosine-binding domain (PTB)"/>
    <property type="match status" value="1"/>
</dbReference>
<keyword evidence="3" id="KW-0445">Lipid transport</keyword>
<evidence type="ECO:0000256" key="3">
    <source>
        <dbReference type="ARBA" id="ARBA00023055"/>
    </source>
</evidence>
<sequence length="4214" mass="472391">MLEDQVAFLLQKYLGNYVRGLNKEALKISVWRGDVELTNMQLKPEALNSLKLPVRVKAGFLGSVKLKVPWSRLGQEPVLVYLDRIFILAEPATQVEGCSEDAVQEAKRSRVREMEIKLLERQQQLQSELNSSWLGSFISTVIGNIKLSIGNIHIRYEDVESNPGHPFAAGLVLSKLSAVTVDDLGMETFATGGDLDRVKKSVELESLAMYFNSDSSPWTVDKPWEDLLPSEWSQIFEFPEQGGSKSASKKHNYILQPVSGKAKYTKIQLTKAKKTGQALQNAAVDLDDVTLSLSKDGYRDILKMADNFSSFNQRLRYAHLRPSLPVKSDPRAWWKYAYKVVTQEIKKSSGCLSWEQLLRNARLRKEYVSLYASLLKSDMSRLVVDDHEEIKRLDRELDMEVILQWRMLAHKFVEQSAEAYQYAQQNKKQSWWSFGWTGSSKDEEDSKSFTDEDWERLNRIIGYKENDEYIPDQQDMKLMQFDFEIRMKHNASKLVDDSECLADLSCQDFCCNLKMYPEAKIFNLKLGSYRLLSPYGLLAESANVVDSLVGIFSYKPFDEQLDWSLTAKASPCYITYLKDSIDQIVGFFKSSPTISQNLALETAAAVQMTLDEVKRTAQQQMTRVLKDQSRFSLNMDIAAPKITVPTKFRPDDVHETKLLLDLGNLVLRTEEIWDSYSSEEEDIYLNFNLVLSDVSAFLVDGDYHWNGTSDGINLLPVIDKCGIALKLQQIQLESPLYPSTRMALRVPSLGFHFSPARYHRLMEILKIFQDNDSENSTSDLEHLWDQADFEGWLSLLTWKGVGNREAAWQRRYLRLVGPFLYVFENSTSTTYKQWFSLRGKQVHQVPTELTNGVHNILALYDSGQVNPKEWSSSIILEDTSALIFLFDNEEGRKIWQSRLQGAIYRASGSAIVSSFPEVALPSETNSFKGNFADVVDTEKLFVAGILDELKICFSCGYEGNSKLKKVLLAKESSLFEFRAVGGQVELSVKGGNLLIGTILGSLEIEDQYYYPGSPVPRFLARSFINSMQTQEVPSPIRKNSAGPKGTPLKKNDSEENFFEASDDFDEFETPMLQERTTSDYFSTQNFLPASLPSLQPPTFNRIPGLVPDSELQTVGFTSDGNDTIDSFVKAQIVIYDQHSPQYNNVDNRVVVTVATLTFFCHRPTVIAIMEFMNAINLTNGPDTDKYKDTHPANVEDGTIEESKSDLEPEPAIKGLLAKGKSRIVFHLTTNMAEAQILLMNENGDRLATLSQNNLSTDIKVFTSSFSIKAALGNLKISDDSLRSSHPYFWVCDMRNPGGRSFVEIDFTSYNVDDEDYCGYDYSLVGQLSEVRIVYLNRFVQEIISYFMGLVPKSSGGVVKLKDDVTNSEKWVSKTDMEGSPALKLDVSFSRPIIVMPRETDSADFLELDVLYITVKNEFQWIGGDKNEMSAVHLDILTVTIRDINLVIGMDMVRGETIIQDVEGLSFELRRSLRDLRHQLPAVEAAIKVDVLKAALSNREYEIISECAVSNFSETPHTVPALDDPQHGTSTTPSNASSSSSESVQDLSQDEETWISNKFSVSINLVELSLHSGSTRDSPLASVQASGAWLLYKSNTREENFLYATLKGFSVFDDREGTKDELRLAIGKSATVRETSSVDGFDNPNELDSGERRIQKDLGLEPIPSMLILDAIFRKASSSLSLCVQRPKFLVALDFLLAIVEFFVPSARSLLSNDEDKDLLHMISPVILNDQIYCQEGSTFSLSPQKPLIVDNERFDHFIYDGKGGKLYLLDREGKILSSPSSERFIHVLGCKRLQFRNVTIVNGEYLDSCVSLSDDCCYSASENDCVYLIREDDGLLSDDSKEIAEDTVKNASAESADISTEFTMELQAIGPELTFYSTSRNAGENSALSTKVIHARTDAYCRIVMKGGSMEMNGNILGLKMESNGIRVIEPFDMAVKYSNASGKTNLHLLVSEIYMNFSFSILRLVLAVEEEISAFLRMSSKKMSLECYQFDKVATVQGNTKDQVFSFWRPRAPSGYAIFGDYLTPMNDPPTKGVLALNTNVVRVKRPLSYKLVWQSSSPRTNVISRNERESKDKLSNVGQLCSVWLPVAPTGYVAMGCVVSPGTAEPPLSSVFCLTASLVSSCNLRDCIALRDNGNMIFWRVDNSFGSFLPGDPSSMSMHGHAYDLRHILFNSADSSSKTISRRQDSRNGSSQLERSALTSGRLFEAVASFKLIWSNSGTSSPKKLSIWRPMLSEGMFYFGDIAVNGYEPPNSAVVLRDTGEDTFLRAPEGYDLVGRIKKHRGTEGISFWSPKAPSGFVALGCVASKSSPEKEVFSLLRCIRSDMVMGGQFSEESIWDSSNARTSEPFSLWTVDNDAGAFLVRSGYRKPPKRFALKLAGPPTSSSSDSIIIDAEIKTFSAVSFDDYGGMMVPLFGMSFDSVGLSYHGGSHHLNATVSLSFVARSYNDKYSSWEPFIEPTDGFLRYQYDMNTPGSPSQLRITSTRDLNMNVSVSNTNMLSQAYASWNNISLGDELYKKETFSSTEQPVLDVHRRRSYYVVPQNKLGQDIYIRTIENSSSLVTLLPSGDDRSIKVPASKNLLDSHLNGKSVRSYRLMVTAILVDAEIKVDEGLASGEYMTAVRLFSENRSISVPHQQSARTCAIAAGELLSQNIRKVNWNEMFFFKVESEDSYILELLVLDAGRGQPVGIYSAPLKQIVQKLPPTSNSDSAKFDLTLGDLMSTKTVEPETVKPSGKIRFAVLVSGRASVQQGNTASPGRSKTGYIQISPSKEGPWTNMKLNYAVPAACWRFGNCVIASEATAKEGNRYLSIRSLVSVTNTTNFVVDLRLKGRFTQSAQSDEQGKDSSVKEDQILIGMLEPNSVVPVPLSGLSHPVAPYMLQLRPAIHHEHINYSWSDVQERRSQTEFRKEEILDICVSDLYESENLLFCSQIDGTSSSCHGLWFCLSIEAKEIGKDAHMDPVYDWSIVIKSPLCLAYYLPISAHYTVSSSHLDDEDSSCSRGAFNPGEAVKVHNVDPRNPLYLSLTPHGGWEQMLELVLISHPTQAPSKFINLKSSLSERIVQVLLEQSSDSDYLMARVIRIYVPYWISFDRLPPLTLRLIDISGKKEKRPFARSHLERSERHLYDIKHDELVEGYTIASGLNFKGLGLLSSVGGHGGQFGSVKELSPLGDMDGAVDLSAYDDDGKCMHILLCSKPSSYQAVPTKVIHVRPYITFTNRIGQDLYIKLSVGDEPKVLQAYDWRVSFMYSEGDADKLQVRLVDTDWCQPLEIVKEDSIVIAMRKQDGNMKFVKAEIRGYEEGSRFLIVFRLGPAYGPIRFENRTSSTTISTRQSGLGEDTWIQVKPLSTRKYSWDDPYGQKAIDVSIQKGGVACVLYVDLENPVASYTSFREQGLNFSVVETSDIKILKFTDYLRKEEVYGSPGSELIDHQASALKENEIEPGAKPLELIVELGVVGISLIDHKPRELLYLHLQKVFISYMTGYDSGTTSRFKLILGQLQLDNQLPLPTMPVVLATESCPDSNRPVFKANIAVSNVTSNGIQVYPHVYIRVIDETWRLNIHEPIIWALVDFYNNLRFVSASSSTTVTEVDPEIRIELVDISEVRLKISLETAPTQRPRGVLGVWSPVLSAVGNAFKIQVHLRKVMHRSRFMRKSSIVPAIMNRIKRDLIHNPLHLIFSVDFLGVTKSTLSSLSKGFAELSTDGQFLQLRSKQVWSRRITGVGDGLVQGTEAFAQGLAFGVSGVLRKPVESARQYGLIGIAPGLGRAFVGFIVQPLSGALDFFSLTVDGISASFMRCVNILSNKSVPQRIRDPRAIHRDGIIREYDKVEAAGQMALYLAEASRYFACTDLFREPSKYAWSDYYEDHFILPNQRIALVTNKRVILLQCLDLDKMDKKPSKILWDVPWEEVLALELAKAGYQRPSHVIIHLKNFRRSENFVRLIKCNVDEDREPQALSLCSSVRKMWRFHQAAMTVVPLKVPSGQRRVYFASDDDKRESHSLSRSLISSRGTSSDVEQRLINHTVNFQKIWSSEPEVRSRCKLVAKQVADDGRVFSIWRPLCPNGYVSIGDVAHVGTDQPQFAAVYKNVNGNFTLPLGYDLVWRNCAEDYKSPVSIWLPRPPGGYVALGCVAVPAFEEPPVDSAFCVDERLVEDAEYEEQIIWASSDAYPWGCYIYQVQSISLQFMALRVSKEQSELRPKRILESLLQRASATPQQEKQT</sequence>
<evidence type="ECO:0000256" key="2">
    <source>
        <dbReference type="ARBA" id="ARBA00022448"/>
    </source>
</evidence>
<dbReference type="Pfam" id="PF12624">
    <property type="entry name" value="VPS13_N"/>
    <property type="match status" value="1"/>
</dbReference>
<dbReference type="InterPro" id="IPR026854">
    <property type="entry name" value="VPS13_N"/>
</dbReference>
<dbReference type="InterPro" id="IPR056748">
    <property type="entry name" value="VPS13-like_C"/>
</dbReference>
<evidence type="ECO:0000256" key="1">
    <source>
        <dbReference type="ARBA" id="ARBA00006545"/>
    </source>
</evidence>
<gene>
    <name evidence="6" type="ORF">URODEC1_LOCUS22566</name>
</gene>
<dbReference type="InterPro" id="IPR009543">
    <property type="entry name" value="VPS13_VAB"/>
</dbReference>
<proteinExistence type="inferred from homology"/>
<dbReference type="EMBL" id="OZ075124">
    <property type="protein sequence ID" value="CAL4923887.1"/>
    <property type="molecule type" value="Genomic_DNA"/>
</dbReference>
<dbReference type="PANTHER" id="PTHR16166:SF137">
    <property type="entry name" value="PLECKSTRIN HOMOLOGY (PH) DOMAIN-CONTAINING PROTEIN"/>
    <property type="match status" value="1"/>
</dbReference>
<dbReference type="Pfam" id="PF25037">
    <property type="entry name" value="VPS13_C"/>
    <property type="match status" value="1"/>
</dbReference>
<dbReference type="Pfam" id="PF25036">
    <property type="entry name" value="VPS13_VAB"/>
    <property type="match status" value="2"/>
</dbReference>
<protein>
    <recommendedName>
        <fullName evidence="5">PH domain-containing protein</fullName>
    </recommendedName>
</protein>
<feature type="domain" description="PH" evidence="5">
    <location>
        <begin position="786"/>
        <end position="904"/>
    </location>
</feature>
<evidence type="ECO:0000256" key="4">
    <source>
        <dbReference type="SAM" id="MobiDB-lite"/>
    </source>
</evidence>
<dbReference type="GO" id="GO:0006869">
    <property type="term" value="P:lipid transport"/>
    <property type="evidence" value="ECO:0007669"/>
    <property type="project" value="UniProtKB-KW"/>
</dbReference>
<dbReference type="InterPro" id="IPR009291">
    <property type="entry name" value="Vps62"/>
</dbReference>
<feature type="region of interest" description="Disordered" evidence="4">
    <location>
        <begin position="1031"/>
        <end position="1052"/>
    </location>
</feature>
<dbReference type="Proteomes" id="UP001497457">
    <property type="component" value="Chromosome 14rd"/>
</dbReference>
<comment type="similarity">
    <text evidence="1">Belongs to the VPS13 family.</text>
</comment>
<feature type="compositionally biased region" description="Low complexity" evidence="4">
    <location>
        <begin position="1528"/>
        <end position="1546"/>
    </location>
</feature>
<keyword evidence="2" id="KW-0813">Transport</keyword>